<dbReference type="Pfam" id="PF02575">
    <property type="entry name" value="YbaB_DNA_bd"/>
    <property type="match status" value="1"/>
</dbReference>
<name>A0A1H6E143_9PSEU</name>
<dbReference type="Proteomes" id="UP000236729">
    <property type="component" value="Unassembled WGS sequence"/>
</dbReference>
<sequence length="142" mass="16186">MNFGSLQSQLDETLAELNKQREELQRVEDDLSKRTASVRSKDRMVTATVGVGGELSKLEFHDERYRSMPKAELAAAIVKIVSEAQRQLQSEINEAIRPHLGDTAELRKQFRDESPWGDFLAPLLDMQQEASSWLKESNRNGR</sequence>
<evidence type="ECO:0000313" key="2">
    <source>
        <dbReference type="EMBL" id="SEG90904.1"/>
    </source>
</evidence>
<dbReference type="SMR" id="A0A1H6E143"/>
<dbReference type="Proteomes" id="UP000199690">
    <property type="component" value="Unassembled WGS sequence"/>
</dbReference>
<dbReference type="EMBL" id="FOME01000007">
    <property type="protein sequence ID" value="SFD94569.1"/>
    <property type="molecule type" value="Genomic_DNA"/>
</dbReference>
<dbReference type="AlphaFoldDB" id="A0A1H6E143"/>
<dbReference type="InterPro" id="IPR036894">
    <property type="entry name" value="YbaB-like_sf"/>
</dbReference>
<evidence type="ECO:0000313" key="3">
    <source>
        <dbReference type="EMBL" id="SFD94569.1"/>
    </source>
</evidence>
<reference evidence="4 5" key="1">
    <citation type="submission" date="2016-10" db="EMBL/GenBank/DDBJ databases">
        <authorList>
            <person name="Varghese N."/>
            <person name="Submissions S."/>
        </authorList>
    </citation>
    <scope>NUCLEOTIDE SEQUENCE [LARGE SCALE GENOMIC DNA]</scope>
    <source>
        <strain evidence="5">ATCC 20501</strain>
        <strain evidence="3 4">CGMCC 4.3529</strain>
    </source>
</reference>
<dbReference type="InterPro" id="IPR004401">
    <property type="entry name" value="YbaB/EbfC"/>
</dbReference>
<evidence type="ECO:0000256" key="1">
    <source>
        <dbReference type="SAM" id="Coils"/>
    </source>
</evidence>
<protein>
    <submittedName>
        <fullName evidence="2">YbaB/EbfC DNA-binding family protein</fullName>
    </submittedName>
</protein>
<accession>A0A1I1WHV3</accession>
<dbReference type="EMBL" id="FNVB01000008">
    <property type="protein sequence ID" value="SEG90904.1"/>
    <property type="molecule type" value="Genomic_DNA"/>
</dbReference>
<organism evidence="2 5">
    <name type="scientific">Saccharopolyspora kobensis</name>
    <dbReference type="NCBI Taxonomy" id="146035"/>
    <lineage>
        <taxon>Bacteria</taxon>
        <taxon>Bacillati</taxon>
        <taxon>Actinomycetota</taxon>
        <taxon>Actinomycetes</taxon>
        <taxon>Pseudonocardiales</taxon>
        <taxon>Pseudonocardiaceae</taxon>
        <taxon>Saccharopolyspora</taxon>
    </lineage>
</organism>
<dbReference type="RefSeq" id="WP_093354460.1">
    <property type="nucleotide sequence ID" value="NZ_FNVB01000008.1"/>
</dbReference>
<proteinExistence type="predicted"/>
<evidence type="ECO:0000313" key="5">
    <source>
        <dbReference type="Proteomes" id="UP000236729"/>
    </source>
</evidence>
<reference evidence="2" key="2">
    <citation type="submission" date="2016-10" db="EMBL/GenBank/DDBJ databases">
        <authorList>
            <person name="de Groot N.N."/>
        </authorList>
    </citation>
    <scope>NUCLEOTIDE SEQUENCE [LARGE SCALE GENOMIC DNA]</scope>
    <source>
        <strain evidence="2">ATCC 20501</strain>
    </source>
</reference>
<dbReference type="SUPFAM" id="SSF82607">
    <property type="entry name" value="YbaB-like"/>
    <property type="match status" value="1"/>
</dbReference>
<accession>A0A1H6E143</accession>
<keyword evidence="4" id="KW-1185">Reference proteome</keyword>
<keyword evidence="1" id="KW-0175">Coiled coil</keyword>
<dbReference type="GO" id="GO:0003677">
    <property type="term" value="F:DNA binding"/>
    <property type="evidence" value="ECO:0007669"/>
    <property type="project" value="UniProtKB-KW"/>
</dbReference>
<dbReference type="Gene3D" id="3.30.1310.10">
    <property type="entry name" value="Nucleoid-associated protein YbaB-like domain"/>
    <property type="match status" value="1"/>
</dbReference>
<keyword evidence="2" id="KW-0238">DNA-binding</keyword>
<feature type="coiled-coil region" evidence="1">
    <location>
        <begin position="3"/>
        <end position="37"/>
    </location>
</feature>
<evidence type="ECO:0000313" key="4">
    <source>
        <dbReference type="Proteomes" id="UP000199690"/>
    </source>
</evidence>
<gene>
    <name evidence="2" type="ORF">SAMN02982929_05337</name>
    <name evidence="3" type="ORF">SAMN05216506_107313</name>
</gene>